<dbReference type="RefSeq" id="WP_064627541.1">
    <property type="nucleotide sequence ID" value="NZ_LQYE01000001.1"/>
</dbReference>
<evidence type="ECO:0000256" key="2">
    <source>
        <dbReference type="ARBA" id="ARBA00022630"/>
    </source>
</evidence>
<accession>A0A179VGT5</accession>
<dbReference type="GO" id="GO:0050661">
    <property type="term" value="F:NADP binding"/>
    <property type="evidence" value="ECO:0007669"/>
    <property type="project" value="InterPro"/>
</dbReference>
<evidence type="ECO:0000256" key="3">
    <source>
        <dbReference type="ARBA" id="ARBA00022827"/>
    </source>
</evidence>
<comment type="similarity">
    <text evidence="1">Belongs to the FAD-binding monooxygenase family.</text>
</comment>
<evidence type="ECO:0000256" key="4">
    <source>
        <dbReference type="ARBA" id="ARBA00023002"/>
    </source>
</evidence>
<dbReference type="PRINTS" id="PR00411">
    <property type="entry name" value="PNDRDTASEI"/>
</dbReference>
<name>A0A179VGT5_9MYCO</name>
<keyword evidence="4" id="KW-0560">Oxidoreductase</keyword>
<organism evidence="5 6">
    <name type="scientific">Mycobacteroides immunogenum</name>
    <dbReference type="NCBI Taxonomy" id="83262"/>
    <lineage>
        <taxon>Bacteria</taxon>
        <taxon>Bacillati</taxon>
        <taxon>Actinomycetota</taxon>
        <taxon>Actinomycetes</taxon>
        <taxon>Mycobacteriales</taxon>
        <taxon>Mycobacteriaceae</taxon>
        <taxon>Mycobacteroides</taxon>
    </lineage>
</organism>
<comment type="caution">
    <text evidence="5">The sequence shown here is derived from an EMBL/GenBank/DDBJ whole genome shotgun (WGS) entry which is preliminary data.</text>
</comment>
<dbReference type="EMBL" id="LQYE01000001">
    <property type="protein sequence ID" value="OAT70372.1"/>
    <property type="molecule type" value="Genomic_DNA"/>
</dbReference>
<dbReference type="Pfam" id="PF00743">
    <property type="entry name" value="FMO-like"/>
    <property type="match status" value="1"/>
</dbReference>
<reference evidence="5 6" key="1">
    <citation type="submission" date="2016-01" db="EMBL/GenBank/DDBJ databases">
        <title>Mycobacterium immunogenum strain CD11_6 genome sequencing and assembly.</title>
        <authorList>
            <person name="Kaur G."/>
            <person name="Nair G.R."/>
            <person name="Mayilraj S."/>
        </authorList>
    </citation>
    <scope>NUCLEOTIDE SEQUENCE [LARGE SCALE GENOMIC DNA]</scope>
    <source>
        <strain evidence="5 6">CD11-6</strain>
    </source>
</reference>
<dbReference type="Proteomes" id="UP000186919">
    <property type="component" value="Unassembled WGS sequence"/>
</dbReference>
<evidence type="ECO:0000256" key="1">
    <source>
        <dbReference type="ARBA" id="ARBA00010139"/>
    </source>
</evidence>
<dbReference type="SUPFAM" id="SSF51905">
    <property type="entry name" value="FAD/NAD(P)-binding domain"/>
    <property type="match status" value="1"/>
</dbReference>
<dbReference type="PANTHER" id="PTHR42877:SF4">
    <property type="entry name" value="FAD_NAD(P)-BINDING DOMAIN-CONTAINING PROTEIN-RELATED"/>
    <property type="match status" value="1"/>
</dbReference>
<proteinExistence type="inferred from homology"/>
<keyword evidence="2" id="KW-0285">Flavoprotein</keyword>
<dbReference type="InterPro" id="IPR051209">
    <property type="entry name" value="FAD-bind_Monooxygenase_sf"/>
</dbReference>
<protein>
    <recommendedName>
        <fullName evidence="7">Monooxygenase</fullName>
    </recommendedName>
</protein>
<dbReference type="AlphaFoldDB" id="A0A179VGT5"/>
<evidence type="ECO:0008006" key="7">
    <source>
        <dbReference type="Google" id="ProtNLM"/>
    </source>
</evidence>
<dbReference type="InterPro" id="IPR036188">
    <property type="entry name" value="FAD/NAD-bd_sf"/>
</dbReference>
<evidence type="ECO:0000313" key="6">
    <source>
        <dbReference type="Proteomes" id="UP000186919"/>
    </source>
</evidence>
<keyword evidence="3" id="KW-0274">FAD</keyword>
<dbReference type="PANTHER" id="PTHR42877">
    <property type="entry name" value="L-ORNITHINE N(5)-MONOOXYGENASE-RELATED"/>
    <property type="match status" value="1"/>
</dbReference>
<evidence type="ECO:0000313" key="5">
    <source>
        <dbReference type="EMBL" id="OAT70372.1"/>
    </source>
</evidence>
<gene>
    <name evidence="5" type="ORF">AWB85_03205</name>
</gene>
<sequence length="521" mass="58464">MAKFMNRETPEREAVIVGAGLSGIAFAIALTVECGIENLEILEASNEVGGTWQFNHYPGLAVDIPSVVYQLKSDLNPSWSRLFAPGHEIWEYCKHVVEKRNLRSKIRFNTRVIEARFDVENDLWRLRLENGRELTTRFVIPATGGLTKPRLPDIPGVGTFEGTTVHTAEWDDTLDLTGKRVAVIGTGATAVQLVPTIASVADRLDVYQRTPIWVLPKYDPELTWIRKVFEVVPGAQRLARWMAAAAFEPAALAISYYRQFPQLIKAAERLCLRNLEKQVPDDAELRARLTPRYGFGCKRPTTSNAYFSTFTRPNVELVTDGIAEITATGIRTRDNVHREIDVLILATGYFAFDLENEPFPVIGSEGDRLFELWDKHRYRAYQGSTVPGFPNLFLSFGPYLVPGLSILFGTELAAKHASRIINETRRRSATRVEVRRPAHAAHFDMTMRRQESTLFFNGACEGSNSYYFDRHGDAPLVRPGGSLAAYLSVRAARVNNYRYSNIHRTPGSPSIELPLDSSALS</sequence>
<dbReference type="GO" id="GO:0050660">
    <property type="term" value="F:flavin adenine dinucleotide binding"/>
    <property type="evidence" value="ECO:0007669"/>
    <property type="project" value="InterPro"/>
</dbReference>
<dbReference type="InterPro" id="IPR020946">
    <property type="entry name" value="Flavin_mOase-like"/>
</dbReference>
<dbReference type="GO" id="GO:0004499">
    <property type="term" value="F:N,N-dimethylaniline monooxygenase activity"/>
    <property type="evidence" value="ECO:0007669"/>
    <property type="project" value="InterPro"/>
</dbReference>
<dbReference type="Gene3D" id="3.50.50.60">
    <property type="entry name" value="FAD/NAD(P)-binding domain"/>
    <property type="match status" value="2"/>
</dbReference>